<keyword evidence="9 14" id="KW-0496">Mitochondrion</keyword>
<reference evidence="17" key="1">
    <citation type="submission" date="2017-12" db="EMBL/GenBank/DDBJ databases">
        <title>Gene loss provides genomic basis for host adaptation in cereal stripe rust fungi.</title>
        <authorList>
            <person name="Xia C."/>
        </authorList>
    </citation>
    <scope>NUCLEOTIDE SEQUENCE [LARGE SCALE GENOMIC DNA]</scope>
    <source>
        <strain evidence="17">93-210</strain>
    </source>
</reference>
<dbReference type="Proteomes" id="UP000239156">
    <property type="component" value="Unassembled WGS sequence"/>
</dbReference>
<dbReference type="Pfam" id="PF05970">
    <property type="entry name" value="PIF1"/>
    <property type="match status" value="1"/>
</dbReference>
<organism evidence="17 18">
    <name type="scientific">Puccinia striiformis</name>
    <dbReference type="NCBI Taxonomy" id="27350"/>
    <lineage>
        <taxon>Eukaryota</taxon>
        <taxon>Fungi</taxon>
        <taxon>Dikarya</taxon>
        <taxon>Basidiomycota</taxon>
        <taxon>Pucciniomycotina</taxon>
        <taxon>Pucciniomycetes</taxon>
        <taxon>Pucciniales</taxon>
        <taxon>Pucciniaceae</taxon>
        <taxon>Puccinia</taxon>
    </lineage>
</organism>
<evidence type="ECO:0000256" key="15">
    <source>
        <dbReference type="SAM" id="MobiDB-lite"/>
    </source>
</evidence>
<dbReference type="VEuPathDB" id="FungiDB:PSHT_07074"/>
<dbReference type="GO" id="GO:0006310">
    <property type="term" value="P:DNA recombination"/>
    <property type="evidence" value="ECO:0007669"/>
    <property type="project" value="UniProtKB-UniRule"/>
</dbReference>
<dbReference type="InterPro" id="IPR010285">
    <property type="entry name" value="DNA_helicase_pif1-like_DEAD"/>
</dbReference>
<evidence type="ECO:0000256" key="3">
    <source>
        <dbReference type="ARBA" id="ARBA00022741"/>
    </source>
</evidence>
<feature type="binding site" evidence="14">
    <location>
        <begin position="152"/>
        <end position="159"/>
    </location>
    <ligand>
        <name>ATP</name>
        <dbReference type="ChEBI" id="CHEBI:30616"/>
    </ligand>
</feature>
<dbReference type="GO" id="GO:0016887">
    <property type="term" value="F:ATP hydrolysis activity"/>
    <property type="evidence" value="ECO:0007669"/>
    <property type="project" value="RHEA"/>
</dbReference>
<comment type="function">
    <text evidence="14">DNA-dependent ATPase and 5'-3' DNA helicase required for the maintenance of both mitochondrial and nuclear genome stability.</text>
</comment>
<sequence>MKYSTLKTIIVARPVSADKPASGKLSSLNRQWSTVEQKPSKPSVLMSSSQPSWQLDENDWPPTQEQEPINKKSKPNHSAALPWDISPKNPSTSTTKSTAFNQLQGFGKPPNSDIKSHLNNPNMSIAAKVSLSPEQQNVLDLVLKGESIFFTGSAGTGKSVLLRHIITALKRSYASRPDAVAITASTGMAACAIGGTTIHSFAGIGLGNEPKDQLLSKVRRNRKASGKWMRTKVLIIDEISMVDGDLFDKLSYIATKMKKSDKPFGGIQVVIAGDFFQLPPVSKGKVSFAFNANTWNDSIPKTINLTQVFRQKDSTFIDMLNEMRMGELSKDSIARFMKLSRELHYKDGIVPTELYATRAEVERSNGTRLAALKSEAVIYTAIDGGKAPPEQRTRDLANMMAVTSLTLKKDAQVMMIKNQGGEDGPMWLVNGLVGRVIDFVDPDLNPDHYLQQRKQIEEDEFNLLDGIFSDEEENVDLKPRILQASLSTNKPSEFPPLRGKVKQEAESQGLPTDGSAGTSTTKPNTASQLVPLVEWFLMNGKREFTVVKRAEFKVENMEGEIQSRRSQLPLILAWAMSIHKSQGQTLQRVKVDLGKVFEKGQIYVALSRATSLDGLQVLRFDPKKVMAHPEVIKWSKDNLIGLGPSI</sequence>
<evidence type="ECO:0000256" key="1">
    <source>
        <dbReference type="ARBA" id="ARBA00001946"/>
    </source>
</evidence>
<dbReference type="GO" id="GO:0043139">
    <property type="term" value="F:5'-3' DNA helicase activity"/>
    <property type="evidence" value="ECO:0007669"/>
    <property type="project" value="UniProtKB-UniRule"/>
</dbReference>
<comment type="subcellular location">
    <subcellularLocation>
        <location evidence="2">Nucleus</location>
        <location evidence="2">Nucleolus</location>
    </subcellularLocation>
    <subcellularLocation>
        <location evidence="14">Nucleus</location>
    </subcellularLocation>
    <subcellularLocation>
        <location evidence="14">Mitochondrion</location>
    </subcellularLocation>
</comment>
<feature type="region of interest" description="Disordered" evidence="15">
    <location>
        <begin position="486"/>
        <end position="524"/>
    </location>
</feature>
<dbReference type="PANTHER" id="PTHR47642:SF5">
    <property type="entry name" value="ATP-DEPENDENT DNA HELICASE"/>
    <property type="match status" value="1"/>
</dbReference>
<keyword evidence="4 14" id="KW-0227">DNA damage</keyword>
<evidence type="ECO:0000256" key="6">
    <source>
        <dbReference type="ARBA" id="ARBA00022806"/>
    </source>
</evidence>
<evidence type="ECO:0000313" key="17">
    <source>
        <dbReference type="EMBL" id="POW00006.1"/>
    </source>
</evidence>
<keyword evidence="7 14" id="KW-0067">ATP-binding</keyword>
<proteinExistence type="inferred from homology"/>
<evidence type="ECO:0000256" key="8">
    <source>
        <dbReference type="ARBA" id="ARBA00023125"/>
    </source>
</evidence>
<evidence type="ECO:0000256" key="11">
    <source>
        <dbReference type="ARBA" id="ARBA00023204"/>
    </source>
</evidence>
<comment type="caution">
    <text evidence="17">The sequence shown here is derived from an EMBL/GenBank/DDBJ whole genome shotgun (WGS) entry which is preliminary data.</text>
</comment>
<dbReference type="InterPro" id="IPR003593">
    <property type="entry name" value="AAA+_ATPase"/>
</dbReference>
<dbReference type="HAMAP" id="MF_03176">
    <property type="entry name" value="PIF1"/>
    <property type="match status" value="1"/>
</dbReference>
<evidence type="ECO:0000256" key="7">
    <source>
        <dbReference type="ARBA" id="ARBA00022840"/>
    </source>
</evidence>
<keyword evidence="13 14" id="KW-0539">Nucleus</keyword>
<dbReference type="InterPro" id="IPR027417">
    <property type="entry name" value="P-loop_NTPase"/>
</dbReference>
<dbReference type="CDD" id="cd18809">
    <property type="entry name" value="SF1_C_RecD"/>
    <property type="match status" value="1"/>
</dbReference>
<keyword evidence="12 14" id="KW-0413">Isomerase</keyword>
<feature type="DNA-binding region" evidence="14">
    <location>
        <begin position="601"/>
        <end position="620"/>
    </location>
</feature>
<comment type="similarity">
    <text evidence="14">Belongs to the helicase family. PIF1 subfamily.</text>
</comment>
<feature type="compositionally biased region" description="Low complexity" evidence="15">
    <location>
        <begin position="86"/>
        <end position="98"/>
    </location>
</feature>
<evidence type="ECO:0000256" key="14">
    <source>
        <dbReference type="HAMAP-Rule" id="MF_03176"/>
    </source>
</evidence>
<feature type="compositionally biased region" description="Polar residues" evidence="15">
    <location>
        <begin position="45"/>
        <end position="67"/>
    </location>
</feature>
<evidence type="ECO:0000256" key="13">
    <source>
        <dbReference type="ARBA" id="ARBA00023242"/>
    </source>
</evidence>
<dbReference type="PANTHER" id="PTHR47642">
    <property type="entry name" value="ATP-DEPENDENT DNA HELICASE"/>
    <property type="match status" value="1"/>
</dbReference>
<dbReference type="SMART" id="SM00382">
    <property type="entry name" value="AAA"/>
    <property type="match status" value="1"/>
</dbReference>
<dbReference type="GO" id="GO:0003697">
    <property type="term" value="F:single-stranded DNA binding"/>
    <property type="evidence" value="ECO:0007669"/>
    <property type="project" value="UniProtKB-ARBA"/>
</dbReference>
<dbReference type="VEuPathDB" id="FungiDB:PSHT_12916"/>
<comment type="cofactor">
    <cofactor evidence="1 14">
        <name>Mg(2+)</name>
        <dbReference type="ChEBI" id="CHEBI:18420"/>
    </cofactor>
</comment>
<evidence type="ECO:0000256" key="12">
    <source>
        <dbReference type="ARBA" id="ARBA00023235"/>
    </source>
</evidence>
<evidence type="ECO:0000256" key="9">
    <source>
        <dbReference type="ARBA" id="ARBA00023128"/>
    </source>
</evidence>
<dbReference type="CDD" id="cd18037">
    <property type="entry name" value="DEXSc_Pif1_like"/>
    <property type="match status" value="1"/>
</dbReference>
<feature type="region of interest" description="Disordered" evidence="15">
    <location>
        <begin position="14"/>
        <end position="114"/>
    </location>
</feature>
<comment type="catalytic activity">
    <reaction evidence="14">
        <text>ATP + H2O = ADP + phosphate + H(+)</text>
        <dbReference type="Rhea" id="RHEA:13065"/>
        <dbReference type="ChEBI" id="CHEBI:15377"/>
        <dbReference type="ChEBI" id="CHEBI:15378"/>
        <dbReference type="ChEBI" id="CHEBI:30616"/>
        <dbReference type="ChEBI" id="CHEBI:43474"/>
        <dbReference type="ChEBI" id="CHEBI:456216"/>
        <dbReference type="EC" id="5.6.2.3"/>
    </reaction>
</comment>
<dbReference type="InterPro" id="IPR048293">
    <property type="entry name" value="PIF1_RRM3_pfh1"/>
</dbReference>
<dbReference type="EMBL" id="PKSL01000188">
    <property type="protein sequence ID" value="POW00006.1"/>
    <property type="molecule type" value="Genomic_DNA"/>
</dbReference>
<feature type="compositionally biased region" description="Polar residues" evidence="15">
    <location>
        <begin position="24"/>
        <end position="37"/>
    </location>
</feature>
<dbReference type="GO" id="GO:0005739">
    <property type="term" value="C:mitochondrion"/>
    <property type="evidence" value="ECO:0007669"/>
    <property type="project" value="UniProtKB-SubCell"/>
</dbReference>
<keyword evidence="6 14" id="KW-0347">Helicase</keyword>
<evidence type="ECO:0000256" key="5">
    <source>
        <dbReference type="ARBA" id="ARBA00022801"/>
    </source>
</evidence>
<evidence type="ECO:0000259" key="16">
    <source>
        <dbReference type="SMART" id="SM00382"/>
    </source>
</evidence>
<keyword evidence="18" id="KW-1185">Reference proteome</keyword>
<dbReference type="GO" id="GO:0005730">
    <property type="term" value="C:nucleolus"/>
    <property type="evidence" value="ECO:0007669"/>
    <property type="project" value="UniProtKB-SubCell"/>
</dbReference>
<keyword evidence="8 14" id="KW-0238">DNA-binding</keyword>
<keyword evidence="11 14" id="KW-0234">DNA repair</keyword>
<dbReference type="GO" id="GO:0000723">
    <property type="term" value="P:telomere maintenance"/>
    <property type="evidence" value="ECO:0007669"/>
    <property type="project" value="InterPro"/>
</dbReference>
<evidence type="ECO:0000313" key="18">
    <source>
        <dbReference type="Proteomes" id="UP000239156"/>
    </source>
</evidence>
<evidence type="ECO:0000256" key="10">
    <source>
        <dbReference type="ARBA" id="ARBA00023172"/>
    </source>
</evidence>
<name>A0A2S4URQ4_9BASI</name>
<dbReference type="EC" id="5.6.2.3" evidence="14"/>
<gene>
    <name evidence="14" type="primary">PIF1</name>
    <name evidence="17" type="ORF">PSTT_13416</name>
</gene>
<dbReference type="VEuPathDB" id="FungiDB:PSTT_13416"/>
<protein>
    <recommendedName>
        <fullName evidence="14">ATP-dependent DNA helicase PIF1</fullName>
        <ecNumber evidence="14">5.6.2.3</ecNumber>
    </recommendedName>
    <alternativeName>
        <fullName evidence="14">DNA 5'-3' helicase PIF1</fullName>
    </alternativeName>
    <alternativeName>
        <fullName evidence="14">DNA repair and recombination helicase PIF1</fullName>
    </alternativeName>
</protein>
<dbReference type="GO" id="GO:0006281">
    <property type="term" value="P:DNA repair"/>
    <property type="evidence" value="ECO:0007669"/>
    <property type="project" value="UniProtKB-UniRule"/>
</dbReference>
<dbReference type="SUPFAM" id="SSF52540">
    <property type="entry name" value="P-loop containing nucleoside triphosphate hydrolases"/>
    <property type="match status" value="2"/>
</dbReference>
<dbReference type="FunFam" id="3.40.50.300:FF:001226">
    <property type="entry name" value="ATP-dependent DNA helicase PIF1"/>
    <property type="match status" value="1"/>
</dbReference>
<evidence type="ECO:0000256" key="4">
    <source>
        <dbReference type="ARBA" id="ARBA00022763"/>
    </source>
</evidence>
<dbReference type="Gene3D" id="3.40.50.300">
    <property type="entry name" value="P-loop containing nucleotide triphosphate hydrolases"/>
    <property type="match status" value="2"/>
</dbReference>
<dbReference type="AlphaFoldDB" id="A0A2S4URQ4"/>
<dbReference type="GO" id="GO:0005524">
    <property type="term" value="F:ATP binding"/>
    <property type="evidence" value="ECO:0007669"/>
    <property type="project" value="UniProtKB-UniRule"/>
</dbReference>
<evidence type="ECO:0000256" key="2">
    <source>
        <dbReference type="ARBA" id="ARBA00004604"/>
    </source>
</evidence>
<keyword evidence="3 14" id="KW-0547">Nucleotide-binding</keyword>
<feature type="domain" description="AAA+ ATPase" evidence="16">
    <location>
        <begin position="144"/>
        <end position="443"/>
    </location>
</feature>
<accession>A0A2S4URQ4</accession>
<feature type="compositionally biased region" description="Polar residues" evidence="15">
    <location>
        <begin position="515"/>
        <end position="524"/>
    </location>
</feature>
<keyword evidence="10 14" id="KW-0233">DNA recombination</keyword>
<dbReference type="InterPro" id="IPR051055">
    <property type="entry name" value="PIF1_helicase"/>
</dbReference>
<comment type="subunit">
    <text evidence="14">Monomer.</text>
</comment>
<keyword evidence="5 14" id="KW-0378">Hydrolase</keyword>